<feature type="non-terminal residue" evidence="2">
    <location>
        <position position="1"/>
    </location>
</feature>
<proteinExistence type="predicted"/>
<dbReference type="SUPFAM" id="SSF48371">
    <property type="entry name" value="ARM repeat"/>
    <property type="match status" value="1"/>
</dbReference>
<evidence type="ECO:0000313" key="2">
    <source>
        <dbReference type="EMBL" id="KAJ3032612.1"/>
    </source>
</evidence>
<accession>A0AAD5S7Z7</accession>
<keyword evidence="3" id="KW-1185">Reference proteome</keyword>
<sequence length="523" mass="56250">MGYGLDGGCGSDGLWGLGVVWGVVANETSPTVQLITKWLITTACDRGVKLNDGDTELPRVVKGGKEDKSKVRMFAIRVLGGLPSRHSQITTCLLSLFDDPDFIIRSAVAHTIAVRSLNLCHDFGEGKPTVRLDHGFGCHKEDGKCEADGNHFGIGGWGRNPFSILVGWVDALGRGDRQNSMEWRNSHRQRETFSLWARYLTHHILHVCPLLSSSFPHHLLHRVATELQNRLTTTSPHSALSSACKHCIAFVVGGILEGSYNNENGVGRPPYCDAKVLRSFAGCLWTVRRDGGVGVRCVGLEVLGRLIGYRKGDEGVDGDGDSDLDYENLAIVYRLVRGEAPFQPASHGSGTVLAGAIDDEVERRSEVEGLKKEILRFGARRHLVALYLKVGGDGGVGVDVDGEKVGGEFGAIIGMGADEGGRMDEWGLGEASRHYGGEEGAEGLGDEVLRGTSRFLDEAFAEVGVGADFENGGVGNVDNDGMKRVGRESWRPLLTGFKQSGFGGDVSRVDDPTPGIEVAATDR</sequence>
<evidence type="ECO:0000256" key="1">
    <source>
        <dbReference type="SAM" id="MobiDB-lite"/>
    </source>
</evidence>
<dbReference type="AlphaFoldDB" id="A0AAD5S7Z7"/>
<organism evidence="2 3">
    <name type="scientific">Rhizophlyctis rosea</name>
    <dbReference type="NCBI Taxonomy" id="64517"/>
    <lineage>
        <taxon>Eukaryota</taxon>
        <taxon>Fungi</taxon>
        <taxon>Fungi incertae sedis</taxon>
        <taxon>Chytridiomycota</taxon>
        <taxon>Chytridiomycota incertae sedis</taxon>
        <taxon>Chytridiomycetes</taxon>
        <taxon>Rhizophlyctidales</taxon>
        <taxon>Rhizophlyctidaceae</taxon>
        <taxon>Rhizophlyctis</taxon>
    </lineage>
</organism>
<gene>
    <name evidence="2" type="ORF">HK097_005168</name>
</gene>
<protein>
    <submittedName>
        <fullName evidence="2">Uncharacterized protein</fullName>
    </submittedName>
</protein>
<comment type="caution">
    <text evidence="2">The sequence shown here is derived from an EMBL/GenBank/DDBJ whole genome shotgun (WGS) entry which is preliminary data.</text>
</comment>
<reference evidence="2" key="1">
    <citation type="submission" date="2020-05" db="EMBL/GenBank/DDBJ databases">
        <title>Phylogenomic resolution of chytrid fungi.</title>
        <authorList>
            <person name="Stajich J.E."/>
            <person name="Amses K."/>
            <person name="Simmons R."/>
            <person name="Seto K."/>
            <person name="Myers J."/>
            <person name="Bonds A."/>
            <person name="Quandt C.A."/>
            <person name="Barry K."/>
            <person name="Liu P."/>
            <person name="Grigoriev I."/>
            <person name="Longcore J.E."/>
            <person name="James T.Y."/>
        </authorList>
    </citation>
    <scope>NUCLEOTIDE SEQUENCE</scope>
    <source>
        <strain evidence="2">JEL0318</strain>
    </source>
</reference>
<name>A0AAD5S7Z7_9FUNG</name>
<dbReference type="EMBL" id="JADGJD010002429">
    <property type="protein sequence ID" value="KAJ3032612.1"/>
    <property type="molecule type" value="Genomic_DNA"/>
</dbReference>
<evidence type="ECO:0000313" key="3">
    <source>
        <dbReference type="Proteomes" id="UP001212841"/>
    </source>
</evidence>
<feature type="region of interest" description="Disordered" evidence="1">
    <location>
        <begin position="501"/>
        <end position="523"/>
    </location>
</feature>
<dbReference type="Proteomes" id="UP001212841">
    <property type="component" value="Unassembled WGS sequence"/>
</dbReference>
<dbReference type="InterPro" id="IPR016024">
    <property type="entry name" value="ARM-type_fold"/>
</dbReference>